<organism evidence="1 2">
    <name type="scientific">Lentinula boryana</name>
    <dbReference type="NCBI Taxonomy" id="40481"/>
    <lineage>
        <taxon>Eukaryota</taxon>
        <taxon>Fungi</taxon>
        <taxon>Dikarya</taxon>
        <taxon>Basidiomycota</taxon>
        <taxon>Agaricomycotina</taxon>
        <taxon>Agaricomycetes</taxon>
        <taxon>Agaricomycetidae</taxon>
        <taxon>Agaricales</taxon>
        <taxon>Marasmiineae</taxon>
        <taxon>Omphalotaceae</taxon>
        <taxon>Lentinula</taxon>
    </lineage>
</organism>
<reference evidence="1" key="1">
    <citation type="submission" date="2022-08" db="EMBL/GenBank/DDBJ databases">
        <authorList>
            <consortium name="DOE Joint Genome Institute"/>
            <person name="Min B."/>
            <person name="Riley R."/>
            <person name="Sierra-Patev S."/>
            <person name="Naranjo-Ortiz M."/>
            <person name="Looney B."/>
            <person name="Konkel Z."/>
            <person name="Slot J.C."/>
            <person name="Sakamoto Y."/>
            <person name="Steenwyk J.L."/>
            <person name="Rokas A."/>
            <person name="Carro J."/>
            <person name="Camarero S."/>
            <person name="Ferreira P."/>
            <person name="Molpeceres G."/>
            <person name="Ruiz-Duenas F.J."/>
            <person name="Serrano A."/>
            <person name="Henrissat B."/>
            <person name="Drula E."/>
            <person name="Hughes K.W."/>
            <person name="Mata J.L."/>
            <person name="Ishikawa N.K."/>
            <person name="Vargas-Isla R."/>
            <person name="Ushijima S."/>
            <person name="Smith C.A."/>
            <person name="Ahrendt S."/>
            <person name="Andreopoulos W."/>
            <person name="He G."/>
            <person name="Labutti K."/>
            <person name="Lipzen A."/>
            <person name="Ng V."/>
            <person name="Sandor L."/>
            <person name="Barry K."/>
            <person name="Martinez A.T."/>
            <person name="Xiao Y."/>
            <person name="Gibbons J.G."/>
            <person name="Terashima K."/>
            <person name="Hibbett D.S."/>
            <person name="Grigoriev I.V."/>
        </authorList>
    </citation>
    <scope>NUCLEOTIDE SEQUENCE</scope>
    <source>
        <strain evidence="1">TFB10827</strain>
    </source>
</reference>
<gene>
    <name evidence="1" type="ORF">F5050DRAFT_1807787</name>
</gene>
<comment type="caution">
    <text evidence="1">The sequence shown here is derived from an EMBL/GenBank/DDBJ whole genome shotgun (WGS) entry which is preliminary data.</text>
</comment>
<proteinExistence type="predicted"/>
<dbReference type="Proteomes" id="UP001163828">
    <property type="component" value="Unassembled WGS sequence"/>
</dbReference>
<accession>A0ABQ8QDD2</accession>
<name>A0ABQ8QDD2_9AGAR</name>
<keyword evidence="2" id="KW-1185">Reference proteome</keyword>
<evidence type="ECO:0000313" key="1">
    <source>
        <dbReference type="EMBL" id="KAJ3996418.1"/>
    </source>
</evidence>
<evidence type="ECO:0000313" key="2">
    <source>
        <dbReference type="Proteomes" id="UP001163828"/>
    </source>
</evidence>
<protein>
    <submittedName>
        <fullName evidence="1">Uncharacterized protein</fullName>
    </submittedName>
</protein>
<sequence>MVAHLLQQMQQAGQLTPAVWLQIFSASLPSPISPLIFNSDSSSTNAHSANLISNNTSTNISANLPISPLPVTQSLSAHSPSAPLSLPSNHLAPSALPPAHPLSTGLSPVKTVLVKFHRVLGNRN</sequence>
<dbReference type="EMBL" id="MU790614">
    <property type="protein sequence ID" value="KAJ3996418.1"/>
    <property type="molecule type" value="Genomic_DNA"/>
</dbReference>